<dbReference type="SUPFAM" id="SSF52980">
    <property type="entry name" value="Restriction endonuclease-like"/>
    <property type="match status" value="1"/>
</dbReference>
<dbReference type="GeneID" id="82526257"/>
<sequence>MNPLLIIRSAQELITSRTQTRSGFIEAALAKNKKGRPYIEQARTLRAYALAAENPQALLGIDAIRPALLTASGLSDKAFKYFTEADKTEAIRALIKNFLEPAGDEFAEELTYRFLLIKGDSLGGSMRNYVGELAQMKLVRKLLSLLAIREIPYYVLSKQQKKNNGWTSGSYEADFTAASEIAAIQWSHDGKNRLLFFNTKIPLVNNNVDICLFDGDCLSFDFGRIVNHPQKALMFGELKGGIDPAGADEHWKTGNSALARIRSAFRPTPVCTSFIAAAIEAKMATEIWDQLSDSTLSFAANLTDDGQLTSYCAWTLSL</sequence>
<dbReference type="RefSeq" id="WP_107032394.1">
    <property type="nucleotide sequence ID" value="NZ_CARSQY010000007.1"/>
</dbReference>
<keyword evidence="1" id="KW-0255">Endonuclease</keyword>
<evidence type="ECO:0000313" key="1">
    <source>
        <dbReference type="EMBL" id="PWB02014.1"/>
    </source>
</evidence>
<reference evidence="2" key="1">
    <citation type="submission" date="2018-02" db="EMBL/GenBank/DDBJ databases">
        <authorList>
            <person name="Clavel T."/>
            <person name="Strowig T."/>
        </authorList>
    </citation>
    <scope>NUCLEOTIDE SEQUENCE [LARGE SCALE GENOMIC DNA]</scope>
    <source>
        <strain evidence="2">DSM 103720</strain>
    </source>
</reference>
<dbReference type="Gene3D" id="1.10.238.90">
    <property type="entry name" value="Restriction endonuclease BsobI, helical domain"/>
    <property type="match status" value="1"/>
</dbReference>
<dbReference type="GO" id="GO:0009307">
    <property type="term" value="P:DNA restriction-modification system"/>
    <property type="evidence" value="ECO:0007669"/>
    <property type="project" value="InterPro"/>
</dbReference>
<gene>
    <name evidence="1" type="ORF">C5O23_07855</name>
</gene>
<dbReference type="InterPro" id="IPR011335">
    <property type="entry name" value="Restrct_endonuc-II-like"/>
</dbReference>
<dbReference type="EMBL" id="PUEC01000016">
    <property type="protein sequence ID" value="PWB02014.1"/>
    <property type="molecule type" value="Genomic_DNA"/>
</dbReference>
<keyword evidence="1" id="KW-0378">Hydrolase</keyword>
<dbReference type="CDD" id="cd22315">
    <property type="entry name" value="BsoBI-like"/>
    <property type="match status" value="1"/>
</dbReference>
<protein>
    <submittedName>
        <fullName evidence="1">Restriction endonuclease</fullName>
    </submittedName>
</protein>
<accession>A0A2V1IQ78</accession>
<evidence type="ECO:0000313" key="2">
    <source>
        <dbReference type="Proteomes" id="UP000244905"/>
    </source>
</evidence>
<dbReference type="Pfam" id="PF09194">
    <property type="entry name" value="Endonuc-BsobI"/>
    <property type="match status" value="1"/>
</dbReference>
<keyword evidence="1" id="KW-0540">Nuclease</keyword>
<dbReference type="GO" id="GO:0009036">
    <property type="term" value="F:type II site-specific deoxyribonuclease activity"/>
    <property type="evidence" value="ECO:0007669"/>
    <property type="project" value="InterPro"/>
</dbReference>
<keyword evidence="2" id="KW-1185">Reference proteome</keyword>
<dbReference type="Gene3D" id="3.40.91.10">
    <property type="match status" value="1"/>
</dbReference>
<proteinExistence type="predicted"/>
<dbReference type="GO" id="GO:0003677">
    <property type="term" value="F:DNA binding"/>
    <property type="evidence" value="ECO:0007669"/>
    <property type="project" value="InterPro"/>
</dbReference>
<comment type="caution">
    <text evidence="1">The sequence shown here is derived from an EMBL/GenBank/DDBJ whole genome shotgun (WGS) entry which is preliminary data.</text>
</comment>
<dbReference type="InterPro" id="IPR015277">
    <property type="entry name" value="Restrct_endonuc_II_AvaI/BsoBI"/>
</dbReference>
<dbReference type="InterPro" id="IPR043091">
    <property type="entry name" value="Restr_endonucII_AvaI/BsoBI_hel"/>
</dbReference>
<dbReference type="AlphaFoldDB" id="A0A2V1IQ78"/>
<organism evidence="1 2">
    <name type="scientific">Duncaniella muris</name>
    <dbReference type="NCBI Taxonomy" id="2094150"/>
    <lineage>
        <taxon>Bacteria</taxon>
        <taxon>Pseudomonadati</taxon>
        <taxon>Bacteroidota</taxon>
        <taxon>Bacteroidia</taxon>
        <taxon>Bacteroidales</taxon>
        <taxon>Muribaculaceae</taxon>
        <taxon>Duncaniella</taxon>
    </lineage>
</organism>
<name>A0A2V1IQ78_9BACT</name>
<dbReference type="Proteomes" id="UP000244905">
    <property type="component" value="Unassembled WGS sequence"/>
</dbReference>